<dbReference type="EMBL" id="FNGV01000008">
    <property type="protein sequence ID" value="SDM39913.1"/>
    <property type="molecule type" value="Genomic_DNA"/>
</dbReference>
<evidence type="ECO:0000259" key="1">
    <source>
        <dbReference type="Pfam" id="PF08818"/>
    </source>
</evidence>
<dbReference type="OrthoDB" id="214150at2"/>
<dbReference type="InterPro" id="IPR016786">
    <property type="entry name" value="YdeI_bac"/>
</dbReference>
<reference evidence="2 3" key="1">
    <citation type="submission" date="2016-10" db="EMBL/GenBank/DDBJ databases">
        <authorList>
            <person name="de Groot N.N."/>
        </authorList>
    </citation>
    <scope>NUCLEOTIDE SEQUENCE [LARGE SCALE GENOMIC DNA]</scope>
    <source>
        <strain evidence="2 3">DSM 19886</strain>
    </source>
</reference>
<dbReference type="InterPro" id="IPR014922">
    <property type="entry name" value="YdhG-like"/>
</dbReference>
<gene>
    <name evidence="2" type="ORF">SAMN04488514_108133</name>
</gene>
<dbReference type="Gene3D" id="3.90.1150.200">
    <property type="match status" value="1"/>
</dbReference>
<dbReference type="SUPFAM" id="SSF159888">
    <property type="entry name" value="YdhG-like"/>
    <property type="match status" value="1"/>
</dbReference>
<organism evidence="2 3">
    <name type="scientific">Kriegella aquimaris</name>
    <dbReference type="NCBI Taxonomy" id="192904"/>
    <lineage>
        <taxon>Bacteria</taxon>
        <taxon>Pseudomonadati</taxon>
        <taxon>Bacteroidota</taxon>
        <taxon>Flavobacteriia</taxon>
        <taxon>Flavobacteriales</taxon>
        <taxon>Flavobacteriaceae</taxon>
        <taxon>Kriegella</taxon>
    </lineage>
</organism>
<dbReference type="Pfam" id="PF08818">
    <property type="entry name" value="DUF1801"/>
    <property type="match status" value="1"/>
</dbReference>
<dbReference type="Proteomes" id="UP000199440">
    <property type="component" value="Unassembled WGS sequence"/>
</dbReference>
<dbReference type="AlphaFoldDB" id="A0A1G9SWY5"/>
<feature type="domain" description="YdhG-like" evidence="1">
    <location>
        <begin position="18"/>
        <end position="115"/>
    </location>
</feature>
<dbReference type="Pfam" id="PF13376">
    <property type="entry name" value="OmdA"/>
    <property type="match status" value="1"/>
</dbReference>
<name>A0A1G9SWY5_9FLAO</name>
<dbReference type="RefSeq" id="WP_089891569.1">
    <property type="nucleotide sequence ID" value="NZ_FNGV01000008.1"/>
</dbReference>
<protein>
    <submittedName>
        <fullName evidence="2">Uncharacterized conserved protein YdeI, YjbR/CyaY-like superfamily, DUF1801 family</fullName>
    </submittedName>
</protein>
<dbReference type="Gene3D" id="3.40.5.90">
    <property type="entry name" value="CDGSH iron-sulfur domain, mitoNEET-type"/>
    <property type="match status" value="1"/>
</dbReference>
<proteinExistence type="predicted"/>
<dbReference type="STRING" id="192904.SAMN04488514_108133"/>
<keyword evidence="3" id="KW-1185">Reference proteome</keyword>
<dbReference type="InterPro" id="IPR042216">
    <property type="entry name" value="MitoNEET_CISD"/>
</dbReference>
<evidence type="ECO:0000313" key="3">
    <source>
        <dbReference type="Proteomes" id="UP000199440"/>
    </source>
</evidence>
<dbReference type="PIRSF" id="PIRSF021308">
    <property type="entry name" value="UCP021308"/>
    <property type="match status" value="1"/>
</dbReference>
<evidence type="ECO:0000313" key="2">
    <source>
        <dbReference type="EMBL" id="SDM39913.1"/>
    </source>
</evidence>
<accession>A0A1G9SWY5</accession>
<sequence length="214" mass="24577">MNETNPKVDEYFKAASKWREELQQLRTILIDCNLTEELKWRTPCYTFKQHNIALLGSFKAYFSLSFFKGVLLKDVHGLLVAPGENSQSVRMLKFTDVQEIVTAEPLIKAYIYEAIEIERAGLKVNLKQSTNLVFPEEFQQKLDESPTLKSAFEALTPGRQRAYNLFFSAPKQSKTRVARVEKYRKRILDGIGINDCTCGQSKKLPQCDGSHKYI</sequence>